<feature type="domain" description="UvrD-like helicase ATP-binding" evidence="6">
    <location>
        <begin position="2"/>
        <end position="280"/>
    </location>
</feature>
<dbReference type="InterPro" id="IPR000212">
    <property type="entry name" value="DNA_helicase_UvrD/REP"/>
</dbReference>
<gene>
    <name evidence="7" type="ORF">BRYFOR_09683</name>
</gene>
<dbReference type="EC" id="3.6.1.-" evidence="7"/>
<dbReference type="OrthoDB" id="9765670at2"/>
<dbReference type="Pfam" id="PF00580">
    <property type="entry name" value="UvrD-helicase"/>
    <property type="match status" value="1"/>
</dbReference>
<dbReference type="SUPFAM" id="SSF52540">
    <property type="entry name" value="P-loop containing nucleoside triphosphate hydrolases"/>
    <property type="match status" value="1"/>
</dbReference>
<comment type="caution">
    <text evidence="7">The sequence shown here is derived from an EMBL/GenBank/DDBJ whole genome shotgun (WGS) entry which is preliminary data.</text>
</comment>
<dbReference type="InterPro" id="IPR027417">
    <property type="entry name" value="P-loop_NTPase"/>
</dbReference>
<evidence type="ECO:0000256" key="5">
    <source>
        <dbReference type="PROSITE-ProRule" id="PRU00560"/>
    </source>
</evidence>
<feature type="binding site" evidence="5">
    <location>
        <begin position="23"/>
        <end position="30"/>
    </location>
    <ligand>
        <name>ATP</name>
        <dbReference type="ChEBI" id="CHEBI:30616"/>
    </ligand>
</feature>
<dbReference type="PANTHER" id="PTHR11070">
    <property type="entry name" value="UVRD / RECB / PCRA DNA HELICASE FAMILY MEMBER"/>
    <property type="match status" value="1"/>
</dbReference>
<dbReference type="GO" id="GO:0005524">
    <property type="term" value="F:ATP binding"/>
    <property type="evidence" value="ECO:0007669"/>
    <property type="project" value="UniProtKB-UniRule"/>
</dbReference>
<proteinExistence type="predicted"/>
<dbReference type="Proteomes" id="UP000005561">
    <property type="component" value="Unassembled WGS sequence"/>
</dbReference>
<reference evidence="7" key="1">
    <citation type="submission" date="2009-07" db="EMBL/GenBank/DDBJ databases">
        <authorList>
            <person name="Weinstock G."/>
            <person name="Sodergren E."/>
            <person name="Clifton S."/>
            <person name="Fulton L."/>
            <person name="Fulton B."/>
            <person name="Courtney L."/>
            <person name="Fronick C."/>
            <person name="Harrison M."/>
            <person name="Strong C."/>
            <person name="Farmer C."/>
            <person name="Delahaunty K."/>
            <person name="Markovic C."/>
            <person name="Hall O."/>
            <person name="Minx P."/>
            <person name="Tomlinson C."/>
            <person name="Mitreva M."/>
            <person name="Nelson J."/>
            <person name="Hou S."/>
            <person name="Wollam A."/>
            <person name="Pepin K.H."/>
            <person name="Johnson M."/>
            <person name="Bhonagiri V."/>
            <person name="Nash W.E."/>
            <person name="Warren W."/>
            <person name="Chinwalla A."/>
            <person name="Mardis E.R."/>
            <person name="Wilson R.K."/>
        </authorList>
    </citation>
    <scope>NUCLEOTIDE SEQUENCE [LARGE SCALE GENOMIC DNA]</scope>
    <source>
        <strain evidence="7">DSM 14469</strain>
    </source>
</reference>
<dbReference type="GO" id="GO:0043138">
    <property type="term" value="F:3'-5' DNA helicase activity"/>
    <property type="evidence" value="ECO:0007669"/>
    <property type="project" value="TreeGrafter"/>
</dbReference>
<dbReference type="GO" id="GO:0003677">
    <property type="term" value="F:DNA binding"/>
    <property type="evidence" value="ECO:0007669"/>
    <property type="project" value="InterPro"/>
</dbReference>
<dbReference type="InterPro" id="IPR014016">
    <property type="entry name" value="UvrD-like_ATP-bd"/>
</dbReference>
<dbReference type="PROSITE" id="PS51198">
    <property type="entry name" value="UVRD_HELICASE_ATP_BIND"/>
    <property type="match status" value="1"/>
</dbReference>
<evidence type="ECO:0000313" key="7">
    <source>
        <dbReference type="EMBL" id="EET58347.1"/>
    </source>
</evidence>
<keyword evidence="1 5" id="KW-0547">Nucleotide-binding</keyword>
<organism evidence="7 8">
    <name type="scientific">Marvinbryantia formatexigens DSM 14469</name>
    <dbReference type="NCBI Taxonomy" id="478749"/>
    <lineage>
        <taxon>Bacteria</taxon>
        <taxon>Bacillati</taxon>
        <taxon>Bacillota</taxon>
        <taxon>Clostridia</taxon>
        <taxon>Lachnospirales</taxon>
        <taxon>Lachnospiraceae</taxon>
        <taxon>Marvinbryantia</taxon>
    </lineage>
</organism>
<dbReference type="GO" id="GO:0000725">
    <property type="term" value="P:recombinational repair"/>
    <property type="evidence" value="ECO:0007669"/>
    <property type="project" value="TreeGrafter"/>
</dbReference>
<accession>C6LLY4</accession>
<evidence type="ECO:0000256" key="1">
    <source>
        <dbReference type="ARBA" id="ARBA00022741"/>
    </source>
</evidence>
<evidence type="ECO:0000256" key="4">
    <source>
        <dbReference type="ARBA" id="ARBA00022840"/>
    </source>
</evidence>
<evidence type="ECO:0000256" key="2">
    <source>
        <dbReference type="ARBA" id="ARBA00022801"/>
    </source>
</evidence>
<dbReference type="GO" id="GO:0016787">
    <property type="term" value="F:hydrolase activity"/>
    <property type="evidence" value="ECO:0007669"/>
    <property type="project" value="UniProtKB-UniRule"/>
</dbReference>
<dbReference type="GO" id="GO:0005829">
    <property type="term" value="C:cytosol"/>
    <property type="evidence" value="ECO:0007669"/>
    <property type="project" value="TreeGrafter"/>
</dbReference>
<dbReference type="RefSeq" id="WP_006864435.1">
    <property type="nucleotide sequence ID" value="NZ_ACCL02000035.1"/>
</dbReference>
<dbReference type="PANTHER" id="PTHR11070:SF3">
    <property type="entry name" value="DNA 3'-5' HELICASE"/>
    <property type="match status" value="1"/>
</dbReference>
<keyword evidence="4 5" id="KW-0067">ATP-binding</keyword>
<keyword evidence="8" id="KW-1185">Reference proteome</keyword>
<evidence type="ECO:0000256" key="3">
    <source>
        <dbReference type="ARBA" id="ARBA00022806"/>
    </source>
</evidence>
<sequence length="588" mass="67668">MVEKMTEEQKEFLNAEGKVVINACPGSGKTYTVAHKLLSYVDNWEDYHSGVAVLSFTNVASNEIYEKAQSIHGSLGKLGYPHFIGTVDSFIDEFIVLRYGHLHTVGKVRPRIALSDNWKIPYKYWRSECNKNGCVDNIEQFYYGVDKKLYKGNEQVICDRRKAKMLPCQQYKKMLSDRGIVFQNETALFAYQLLKKYPEVAAAIAERFPIIIIDEVQDTSISQMAVFDLLSESGMKSIFLVGDPDQSIYEWRNANPKCMLQKLEDPNWETIELTGNFRSSQNICNVTSLFSASLQGNGSNNAIGEWKDEKEKPVLLLTKKNSEDEIINYFLDKCSKMGIEILPKNVAVLTRGRIYSDTDIAGLWKSKEIELFAKAAYEWKCGSRKKAYQEASKASYSMIFNEDIDEYVMNQNIRKYTDDDTWKDYVIDILVDMPDDETEIGEWVKSFSTFFYSVCARYGYEISIDKKLKDIFKIKQSDKKTPNFKQIPLRKYFEKKTEGKYTRSSIHGVKGESYDAVLIYVKSRTGSTITPKLLMEGPLDQELMRLAYVAMTRPRRLLMLAMLDTKGIKTCERFSEKLWKYEVLEGGS</sequence>
<keyword evidence="2 5" id="KW-0378">Hydrolase</keyword>
<dbReference type="AlphaFoldDB" id="C6LLY4"/>
<dbReference type="STRING" id="168384.SAMN05660368_04148"/>
<evidence type="ECO:0000259" key="6">
    <source>
        <dbReference type="PROSITE" id="PS51198"/>
    </source>
</evidence>
<dbReference type="eggNOG" id="COG0210">
    <property type="taxonomic scope" value="Bacteria"/>
</dbReference>
<protein>
    <submittedName>
        <fullName evidence="7">UvrD/REP helicase</fullName>
        <ecNumber evidence="7">3.6.1.-</ecNumber>
    </submittedName>
</protein>
<evidence type="ECO:0000313" key="8">
    <source>
        <dbReference type="Proteomes" id="UP000005561"/>
    </source>
</evidence>
<name>C6LLY4_9FIRM</name>
<keyword evidence="3 5" id="KW-0347">Helicase</keyword>
<dbReference type="EMBL" id="ACCL02000035">
    <property type="protein sequence ID" value="EET58347.1"/>
    <property type="molecule type" value="Genomic_DNA"/>
</dbReference>
<dbReference type="Gene3D" id="3.40.50.300">
    <property type="entry name" value="P-loop containing nucleotide triphosphate hydrolases"/>
    <property type="match status" value="2"/>
</dbReference>